<feature type="transmembrane region" description="Helical" evidence="2">
    <location>
        <begin position="58"/>
        <end position="79"/>
    </location>
</feature>
<feature type="transmembrane region" description="Helical" evidence="2">
    <location>
        <begin position="208"/>
        <end position="232"/>
    </location>
</feature>
<feature type="transmembrane region" description="Helical" evidence="2">
    <location>
        <begin position="244"/>
        <end position="266"/>
    </location>
</feature>
<feature type="region of interest" description="Disordered" evidence="1">
    <location>
        <begin position="82"/>
        <end position="182"/>
    </location>
</feature>
<keyword evidence="2" id="KW-1133">Transmembrane helix</keyword>
<dbReference type="RefSeq" id="WP_183657921.1">
    <property type="nucleotide sequence ID" value="NZ_JACIBV010000001.1"/>
</dbReference>
<dbReference type="Gene3D" id="1.20.1250.20">
    <property type="entry name" value="MFS general substrate transporter like domains"/>
    <property type="match status" value="1"/>
</dbReference>
<reference evidence="3 4" key="1">
    <citation type="submission" date="2020-08" db="EMBL/GenBank/DDBJ databases">
        <title>Sequencing the genomes of 1000 actinobacteria strains.</title>
        <authorList>
            <person name="Klenk H.-P."/>
        </authorList>
    </citation>
    <scope>NUCLEOTIDE SEQUENCE [LARGE SCALE GENOMIC DNA]</scope>
    <source>
        <strain evidence="3 4">DSM 44320</strain>
    </source>
</reference>
<feature type="transmembrane region" description="Helical" evidence="2">
    <location>
        <begin position="510"/>
        <end position="534"/>
    </location>
</feature>
<evidence type="ECO:0000256" key="2">
    <source>
        <dbReference type="SAM" id="Phobius"/>
    </source>
</evidence>
<evidence type="ECO:0000256" key="1">
    <source>
        <dbReference type="SAM" id="MobiDB-lite"/>
    </source>
</evidence>
<gene>
    <name evidence="3" type="ORF">FHR33_007503</name>
</gene>
<evidence type="ECO:0008006" key="5">
    <source>
        <dbReference type="Google" id="ProtNLM"/>
    </source>
</evidence>
<dbReference type="EMBL" id="JACIBV010000001">
    <property type="protein sequence ID" value="MBB3731643.1"/>
    <property type="molecule type" value="Genomic_DNA"/>
</dbReference>
<feature type="compositionally biased region" description="Low complexity" evidence="1">
    <location>
        <begin position="82"/>
        <end position="101"/>
    </location>
</feature>
<feature type="transmembrane region" description="Helical" evidence="2">
    <location>
        <begin position="390"/>
        <end position="411"/>
    </location>
</feature>
<feature type="compositionally biased region" description="Basic and acidic residues" evidence="1">
    <location>
        <begin position="122"/>
        <end position="168"/>
    </location>
</feature>
<dbReference type="AlphaFoldDB" id="A0A7W5YB55"/>
<keyword evidence="4" id="KW-1185">Reference proteome</keyword>
<proteinExistence type="predicted"/>
<evidence type="ECO:0000313" key="3">
    <source>
        <dbReference type="EMBL" id="MBB3731643.1"/>
    </source>
</evidence>
<comment type="caution">
    <text evidence="3">The sequence shown here is derived from an EMBL/GenBank/DDBJ whole genome shotgun (WGS) entry which is preliminary data.</text>
</comment>
<evidence type="ECO:0000313" key="4">
    <source>
        <dbReference type="Proteomes" id="UP000579945"/>
    </source>
</evidence>
<protein>
    <recommendedName>
        <fullName evidence="5">MFS transporter</fullName>
    </recommendedName>
</protein>
<name>A0A7W5YB55_9ACTN</name>
<feature type="compositionally biased region" description="Gly residues" evidence="1">
    <location>
        <begin position="169"/>
        <end position="182"/>
    </location>
</feature>
<keyword evidence="2" id="KW-0472">Membrane</keyword>
<dbReference type="GeneID" id="95393721"/>
<dbReference type="SUPFAM" id="SSF103473">
    <property type="entry name" value="MFS general substrate transporter"/>
    <property type="match status" value="1"/>
</dbReference>
<organism evidence="3 4">
    <name type="scientific">Nonomuraea dietziae</name>
    <dbReference type="NCBI Taxonomy" id="65515"/>
    <lineage>
        <taxon>Bacteria</taxon>
        <taxon>Bacillati</taxon>
        <taxon>Actinomycetota</taxon>
        <taxon>Actinomycetes</taxon>
        <taxon>Streptosporangiales</taxon>
        <taxon>Streptosporangiaceae</taxon>
        <taxon>Nonomuraea</taxon>
    </lineage>
</organism>
<keyword evidence="2" id="KW-0812">Transmembrane</keyword>
<feature type="region of interest" description="Disordered" evidence="1">
    <location>
        <begin position="536"/>
        <end position="652"/>
    </location>
</feature>
<feature type="transmembrane region" description="Helical" evidence="2">
    <location>
        <begin position="185"/>
        <end position="202"/>
    </location>
</feature>
<feature type="transmembrane region" description="Helical" evidence="2">
    <location>
        <begin position="322"/>
        <end position="343"/>
    </location>
</feature>
<sequence>MENTLVRDWRGRAYLVTAPPSDRRRMFALAWASMIAIAPLQYGYAAAVPAFLAEGRSLATVLLPLAAWIVCQAVTAFLLSTRLPGPRPSGGLTPPSPTGTSPRDDLGTDPTSIGTQKAGATDWRREDRNRESRATENPSHEDLHRHGDRTRADRRRETRGRDARDWGRGRVGSAGPGRGPQVGRVLGAGAGLSGIGLLTVAISGELWALLIGFSLLGGVGGGLVYGVCSRLVAGWYPERSAARVGYVTGAFGYGALPVAIVAGMTVGAGDGGAGALTPGAGDGGLGAPATGIGDEGAGALTPGAGDGGLGALTAGLGDGGSGALGVAFAVCAVVAVVAIGLAARFVRLAPPRWWPDTIDPRHFALDARHLRRTPPAVREFTPGQALRTPALAVLAGILLCAGAISIFNVVVVAAMGSWVALALLIALNGAGRAGAMRVSELLGRRRTLALVLAVLGVGQVVLASGAITVGAMVAGLGGGGFYPLVAALVREYFGEERVTEIHGVVYSAKAVAGIVGVALAGVLLAGSAVLAGGLGGDSRSGARVVDEGGPMSGAEVAAEGQPLSQDRTVAEGQPLSQDRTVAEGQPPSGAGVAAESQPLSQDRTVAEGQPLSQGRTVAEGQPPSGAGVAAESQPLSQDRTVAEGQPPGGTGVAASSAGIRLLADAGLPGGAGLGGIGLVAGCAAFAAAAASLGLRVPGRPSTIPV</sequence>
<dbReference type="Proteomes" id="UP000579945">
    <property type="component" value="Unassembled WGS sequence"/>
</dbReference>
<feature type="transmembrane region" description="Helical" evidence="2">
    <location>
        <begin position="28"/>
        <end position="52"/>
    </location>
</feature>
<accession>A0A7W5YB55</accession>
<feature type="transmembrane region" description="Helical" evidence="2">
    <location>
        <begin position="417"/>
        <end position="435"/>
    </location>
</feature>
<dbReference type="InterPro" id="IPR036259">
    <property type="entry name" value="MFS_trans_sf"/>
</dbReference>
<feature type="transmembrane region" description="Helical" evidence="2">
    <location>
        <begin position="447"/>
        <end position="474"/>
    </location>
</feature>